<feature type="compositionally biased region" description="Basic residues" evidence="1">
    <location>
        <begin position="66"/>
        <end position="77"/>
    </location>
</feature>
<comment type="caution">
    <text evidence="3">The sequence shown here is derived from an EMBL/GenBank/DDBJ whole genome shotgun (WGS) entry which is preliminary data.</text>
</comment>
<dbReference type="Pfam" id="PF00313">
    <property type="entry name" value="CSD"/>
    <property type="match status" value="1"/>
</dbReference>
<feature type="compositionally biased region" description="Polar residues" evidence="1">
    <location>
        <begin position="8"/>
        <end position="34"/>
    </location>
</feature>
<feature type="region of interest" description="Disordered" evidence="1">
    <location>
        <begin position="1"/>
        <end position="111"/>
    </location>
</feature>
<dbReference type="GO" id="GO:0003676">
    <property type="term" value="F:nucleic acid binding"/>
    <property type="evidence" value="ECO:0007669"/>
    <property type="project" value="InterPro"/>
</dbReference>
<sequence>MERPQTPPTSYGQQQYTAGLTPQLPQTANLTPQLPQRYGYPPQAYSAPAPAPYGFAPPVLTPLPNQRRRRPRRRRQRSPNSRSGSSTEPSRSASPVEAPPPPPLSPSTDASNKILTRTTSATTACLNDYEAQWIAMATTRKMSVDNAEGLLEAVRSHTTKRHEGVVRWYTEKKHYGFIEAPGAAATDLFVHASEVTEPLRAGDKVSFVIGERRGRSAATKVEVLERAPPPPPRVFTPVAFGGQQAGFALYQPYGYAGEVPESVPVFS</sequence>
<dbReference type="InterPro" id="IPR012340">
    <property type="entry name" value="NA-bd_OB-fold"/>
</dbReference>
<reference evidence="3" key="1">
    <citation type="submission" date="2021-11" db="EMBL/GenBank/DDBJ databases">
        <authorList>
            <consortium name="Genoscope - CEA"/>
            <person name="William W."/>
        </authorList>
    </citation>
    <scope>NUCLEOTIDE SEQUENCE</scope>
</reference>
<proteinExistence type="predicted"/>
<name>A0A8J2X0R9_9STRA</name>
<feature type="compositionally biased region" description="Low complexity" evidence="1">
    <location>
        <begin position="78"/>
        <end position="96"/>
    </location>
</feature>
<dbReference type="SMART" id="SM00357">
    <property type="entry name" value="CSP"/>
    <property type="match status" value="1"/>
</dbReference>
<dbReference type="PROSITE" id="PS51857">
    <property type="entry name" value="CSD_2"/>
    <property type="match status" value="1"/>
</dbReference>
<dbReference type="AlphaFoldDB" id="A0A8J2X0R9"/>
<dbReference type="Gene3D" id="2.40.50.140">
    <property type="entry name" value="Nucleic acid-binding proteins"/>
    <property type="match status" value="1"/>
</dbReference>
<protein>
    <recommendedName>
        <fullName evidence="2">CSD domain-containing protein</fullName>
    </recommendedName>
</protein>
<evidence type="ECO:0000313" key="3">
    <source>
        <dbReference type="EMBL" id="CAH0373930.1"/>
    </source>
</evidence>
<evidence type="ECO:0000256" key="1">
    <source>
        <dbReference type="SAM" id="MobiDB-lite"/>
    </source>
</evidence>
<dbReference type="Proteomes" id="UP000789595">
    <property type="component" value="Unassembled WGS sequence"/>
</dbReference>
<feature type="compositionally biased region" description="Low complexity" evidence="1">
    <location>
        <begin position="38"/>
        <end position="58"/>
    </location>
</feature>
<evidence type="ECO:0000313" key="4">
    <source>
        <dbReference type="Proteomes" id="UP000789595"/>
    </source>
</evidence>
<dbReference type="SUPFAM" id="SSF50249">
    <property type="entry name" value="Nucleic acid-binding proteins"/>
    <property type="match status" value="1"/>
</dbReference>
<evidence type="ECO:0000259" key="2">
    <source>
        <dbReference type="PROSITE" id="PS51857"/>
    </source>
</evidence>
<dbReference type="OrthoDB" id="203339at2759"/>
<dbReference type="InterPro" id="IPR002059">
    <property type="entry name" value="CSP_DNA-bd"/>
</dbReference>
<feature type="domain" description="CSD" evidence="2">
    <location>
        <begin position="161"/>
        <end position="223"/>
    </location>
</feature>
<dbReference type="InterPro" id="IPR011129">
    <property type="entry name" value="CSD"/>
</dbReference>
<gene>
    <name evidence="3" type="ORF">PECAL_4P11790</name>
</gene>
<organism evidence="3 4">
    <name type="scientific">Pelagomonas calceolata</name>
    <dbReference type="NCBI Taxonomy" id="35677"/>
    <lineage>
        <taxon>Eukaryota</taxon>
        <taxon>Sar</taxon>
        <taxon>Stramenopiles</taxon>
        <taxon>Ochrophyta</taxon>
        <taxon>Pelagophyceae</taxon>
        <taxon>Pelagomonadales</taxon>
        <taxon>Pelagomonadaceae</taxon>
        <taxon>Pelagomonas</taxon>
    </lineage>
</organism>
<accession>A0A8J2X0R9</accession>
<dbReference type="EMBL" id="CAKKNE010000004">
    <property type="protein sequence ID" value="CAH0373930.1"/>
    <property type="molecule type" value="Genomic_DNA"/>
</dbReference>
<keyword evidence="4" id="KW-1185">Reference proteome</keyword>